<name>A0A7R9L4H7_9ACAR</name>
<accession>A0A7R9L4H7</accession>
<evidence type="ECO:0000313" key="1">
    <source>
        <dbReference type="EMBL" id="CAD7634974.1"/>
    </source>
</evidence>
<gene>
    <name evidence="1" type="ORF">OSB1V03_LOCUS15366</name>
</gene>
<dbReference type="AlphaFoldDB" id="A0A7R9L4H7"/>
<dbReference type="EMBL" id="CAJPIZ010015779">
    <property type="protein sequence ID" value="CAG2115404.1"/>
    <property type="molecule type" value="Genomic_DNA"/>
</dbReference>
<reference evidence="1" key="1">
    <citation type="submission" date="2020-11" db="EMBL/GenBank/DDBJ databases">
        <authorList>
            <person name="Tran Van P."/>
        </authorList>
    </citation>
    <scope>NUCLEOTIDE SEQUENCE</scope>
</reference>
<proteinExistence type="predicted"/>
<sequence length="99" mass="10944">MVCDEMYRCEGYSGHHFKKHLVRFVFRHKHYLKKKGAVAGAAALAAVATSKKKVIPVPFPLPIPIIHQPVIHDPLLTLKYIKQAKFHNLGVGGLHGGIG</sequence>
<evidence type="ECO:0000313" key="2">
    <source>
        <dbReference type="Proteomes" id="UP000759131"/>
    </source>
</evidence>
<keyword evidence="2" id="KW-1185">Reference proteome</keyword>
<dbReference type="EMBL" id="OC870354">
    <property type="protein sequence ID" value="CAD7634974.1"/>
    <property type="molecule type" value="Genomic_DNA"/>
</dbReference>
<feature type="non-terminal residue" evidence="1">
    <location>
        <position position="1"/>
    </location>
</feature>
<dbReference type="Proteomes" id="UP000759131">
    <property type="component" value="Unassembled WGS sequence"/>
</dbReference>
<protein>
    <submittedName>
        <fullName evidence="1">Uncharacterized protein</fullName>
    </submittedName>
</protein>
<organism evidence="1">
    <name type="scientific">Medioppia subpectinata</name>
    <dbReference type="NCBI Taxonomy" id="1979941"/>
    <lineage>
        <taxon>Eukaryota</taxon>
        <taxon>Metazoa</taxon>
        <taxon>Ecdysozoa</taxon>
        <taxon>Arthropoda</taxon>
        <taxon>Chelicerata</taxon>
        <taxon>Arachnida</taxon>
        <taxon>Acari</taxon>
        <taxon>Acariformes</taxon>
        <taxon>Sarcoptiformes</taxon>
        <taxon>Oribatida</taxon>
        <taxon>Brachypylina</taxon>
        <taxon>Oppioidea</taxon>
        <taxon>Oppiidae</taxon>
        <taxon>Medioppia</taxon>
    </lineage>
</organism>